<accession>A0A7M7R3G6</accession>
<dbReference type="EnsemblMetazoa" id="XM_031928168">
    <property type="protein sequence ID" value="XP_031784028"/>
    <property type="gene ID" value="LOC103315549"/>
</dbReference>
<proteinExistence type="predicted"/>
<protein>
    <submittedName>
        <fullName evidence="1">Uncharacterized protein</fullName>
    </submittedName>
</protein>
<dbReference type="KEGG" id="nvi:103315549"/>
<reference evidence="1" key="1">
    <citation type="submission" date="2021-01" db="UniProtKB">
        <authorList>
            <consortium name="EnsemblMetazoa"/>
        </authorList>
    </citation>
    <scope>IDENTIFICATION</scope>
</reference>
<sequence>MDKHLNEIEILVIQKSIIGMKMIHVITNNQIKRLVIQKTIIAMKIGMKMVYVITTKVKKITKKMEDLITESLKYYQVNNPGYQDKMKRYTLTETGEKYLGEDISTNDLNWNLVQAKKNFQHLFEGHQV</sequence>
<organism evidence="1 2">
    <name type="scientific">Nasonia vitripennis</name>
    <name type="common">Parasitic wasp</name>
    <dbReference type="NCBI Taxonomy" id="7425"/>
    <lineage>
        <taxon>Eukaryota</taxon>
        <taxon>Metazoa</taxon>
        <taxon>Ecdysozoa</taxon>
        <taxon>Arthropoda</taxon>
        <taxon>Hexapoda</taxon>
        <taxon>Insecta</taxon>
        <taxon>Pterygota</taxon>
        <taxon>Neoptera</taxon>
        <taxon>Endopterygota</taxon>
        <taxon>Hymenoptera</taxon>
        <taxon>Apocrita</taxon>
        <taxon>Proctotrupomorpha</taxon>
        <taxon>Chalcidoidea</taxon>
        <taxon>Pteromalidae</taxon>
        <taxon>Pteromalinae</taxon>
        <taxon>Nasonia</taxon>
    </lineage>
</organism>
<dbReference type="RefSeq" id="XP_031784028.1">
    <property type="nucleotide sequence ID" value="XM_031928168.2"/>
</dbReference>
<dbReference type="RefSeq" id="XP_016842765.1">
    <property type="nucleotide sequence ID" value="XM_016987276.3"/>
</dbReference>
<dbReference type="EnsemblMetazoa" id="XM_016987276">
    <property type="protein sequence ID" value="XP_016842765"/>
    <property type="gene ID" value="LOC103315549"/>
</dbReference>
<evidence type="ECO:0000313" key="2">
    <source>
        <dbReference type="Proteomes" id="UP000002358"/>
    </source>
</evidence>
<dbReference type="EnsemblMetazoa" id="XM_032601917">
    <property type="protein sequence ID" value="XP_032457808"/>
    <property type="gene ID" value="LOC103315549"/>
</dbReference>
<keyword evidence="2" id="KW-1185">Reference proteome</keyword>
<dbReference type="GeneID" id="103315549"/>
<dbReference type="RefSeq" id="XP_032457808.1">
    <property type="nucleotide sequence ID" value="XM_032601917.1"/>
</dbReference>
<dbReference type="InParanoid" id="A0A7M7R3G6"/>
<dbReference type="AlphaFoldDB" id="A0A7M7R3G6"/>
<dbReference type="SMR" id="A0A7M7R3G6"/>
<dbReference type="Proteomes" id="UP000002358">
    <property type="component" value="Unassembled WGS sequence"/>
</dbReference>
<evidence type="ECO:0000313" key="1">
    <source>
        <dbReference type="EnsemblMetazoa" id="XP_032457808"/>
    </source>
</evidence>
<name>A0A7M7R3G6_NASVI</name>